<proteinExistence type="predicted"/>
<sequence length="95" mass="10177">MGEFFSALPIEGGVVVGFVVGVFLMIARGVLVPGAQHREQLDAEREANTYLRSALDKALTLNGEDAKTIAKLSATSDLSARLLEEWRKESAQGAS</sequence>
<evidence type="ECO:0000313" key="2">
    <source>
        <dbReference type="EMBL" id="QIP39715.1"/>
    </source>
</evidence>
<accession>A0A6G9CRP1</accession>
<keyword evidence="1" id="KW-1133">Transmembrane helix</keyword>
<protein>
    <submittedName>
        <fullName evidence="2">Uncharacterized protein</fullName>
    </submittedName>
</protein>
<dbReference type="EMBL" id="CP050124">
    <property type="protein sequence ID" value="QIP39715.1"/>
    <property type="molecule type" value="Genomic_DNA"/>
</dbReference>
<keyword evidence="1" id="KW-0812">Transmembrane</keyword>
<evidence type="ECO:0000256" key="1">
    <source>
        <dbReference type="SAM" id="Phobius"/>
    </source>
</evidence>
<dbReference type="RefSeq" id="WP_166502106.1">
    <property type="nucleotide sequence ID" value="NZ_CP050124.1"/>
</dbReference>
<organism evidence="2 3">
    <name type="scientific">Rhodococcus erythropolis</name>
    <name type="common">Arthrobacter picolinophilus</name>
    <dbReference type="NCBI Taxonomy" id="1833"/>
    <lineage>
        <taxon>Bacteria</taxon>
        <taxon>Bacillati</taxon>
        <taxon>Actinomycetota</taxon>
        <taxon>Actinomycetes</taxon>
        <taxon>Mycobacteriales</taxon>
        <taxon>Nocardiaceae</taxon>
        <taxon>Rhodococcus</taxon>
        <taxon>Rhodococcus erythropolis group</taxon>
    </lineage>
</organism>
<dbReference type="AlphaFoldDB" id="A0A6G9CRP1"/>
<keyword evidence="1" id="KW-0472">Membrane</keyword>
<name>A0A6G9CRP1_RHOER</name>
<evidence type="ECO:0000313" key="3">
    <source>
        <dbReference type="Proteomes" id="UP000502345"/>
    </source>
</evidence>
<gene>
    <name evidence="2" type="ORF">G9444_2471</name>
</gene>
<feature type="transmembrane region" description="Helical" evidence="1">
    <location>
        <begin position="12"/>
        <end position="31"/>
    </location>
</feature>
<dbReference type="Proteomes" id="UP000502345">
    <property type="component" value="Chromosome"/>
</dbReference>
<reference evidence="2 3" key="1">
    <citation type="submission" date="2020-03" db="EMBL/GenBank/DDBJ databases">
        <title>Screen low temperature-resistant strains for efficient degradation of petroleum hydrocarbons under the low temperature.</title>
        <authorList>
            <person name="Wang Y."/>
            <person name="Chen J."/>
        </authorList>
    </citation>
    <scope>NUCLEOTIDE SEQUENCE [LARGE SCALE GENOMIC DNA]</scope>
    <source>
        <strain evidence="2 3">KB1</strain>
    </source>
</reference>